<comment type="caution">
    <text evidence="1">The sequence shown here is derived from an EMBL/GenBank/DDBJ whole genome shotgun (WGS) entry which is preliminary data.</text>
</comment>
<organism evidence="1 2">
    <name type="scientific">Xylanibacter ruminicola</name>
    <name type="common">Prevotella ruminicola</name>
    <dbReference type="NCBI Taxonomy" id="839"/>
    <lineage>
        <taxon>Bacteria</taxon>
        <taxon>Pseudomonadati</taxon>
        <taxon>Bacteroidota</taxon>
        <taxon>Bacteroidia</taxon>
        <taxon>Bacteroidales</taxon>
        <taxon>Prevotellaceae</taxon>
        <taxon>Xylanibacter</taxon>
    </lineage>
</organism>
<gene>
    <name evidence="1" type="ORF">PRMUPPPA20_24740</name>
</gene>
<protein>
    <submittedName>
        <fullName evidence="1">Uncharacterized protein</fullName>
    </submittedName>
</protein>
<dbReference type="AlphaFoldDB" id="A0AA37I2I5"/>
<reference evidence="1" key="1">
    <citation type="submission" date="2021-08" db="EMBL/GenBank/DDBJ databases">
        <title>Prevotella lacticifex sp. nov., isolated from rumen of cow.</title>
        <authorList>
            <person name="Shinkai T."/>
            <person name="Ikeyama N."/>
            <person name="Kumagai M."/>
            <person name="Ohmori H."/>
            <person name="Sakamoto M."/>
            <person name="Ohkuma M."/>
            <person name="Mitsumori M."/>
        </authorList>
    </citation>
    <scope>NUCLEOTIDE SEQUENCE</scope>
    <source>
        <strain evidence="1">JCM 8259</strain>
    </source>
</reference>
<evidence type="ECO:0000313" key="2">
    <source>
        <dbReference type="Proteomes" id="UP000887097"/>
    </source>
</evidence>
<dbReference type="EMBL" id="BPTT01000001">
    <property type="protein sequence ID" value="GJG34365.1"/>
    <property type="molecule type" value="Genomic_DNA"/>
</dbReference>
<proteinExistence type="predicted"/>
<accession>A0AA37I2I5</accession>
<dbReference type="Proteomes" id="UP000887097">
    <property type="component" value="Unassembled WGS sequence"/>
</dbReference>
<sequence>MVLLNVNVKLEYTLLGFSAAKIINFNARIWQHRAKSGRNDTLKMSKVLINSVIRFLKNLKRVDEI</sequence>
<name>A0AA37I2I5_XYLRU</name>
<evidence type="ECO:0000313" key="1">
    <source>
        <dbReference type="EMBL" id="GJG34365.1"/>
    </source>
</evidence>